<accession>A0ABU0C024</accession>
<keyword evidence="2" id="KW-1185">Reference proteome</keyword>
<evidence type="ECO:0000313" key="1">
    <source>
        <dbReference type="EMBL" id="MDQ0323861.1"/>
    </source>
</evidence>
<dbReference type="EMBL" id="JAUSVF010000005">
    <property type="protein sequence ID" value="MDQ0323861.1"/>
    <property type="molecule type" value="Genomic_DNA"/>
</dbReference>
<sequence length="53" mass="5980">MHLIQILLPFRPNCGLDNEFVSGRAILTENFGDCHADGRLNDGFDRISARFES</sequence>
<evidence type="ECO:0000313" key="2">
    <source>
        <dbReference type="Proteomes" id="UP001230207"/>
    </source>
</evidence>
<name>A0ABU0C024_9HYPH</name>
<proteinExistence type="predicted"/>
<organism evidence="1 2">
    <name type="scientific">Pararhizobium capsulatum DSM 1112</name>
    <dbReference type="NCBI Taxonomy" id="1121113"/>
    <lineage>
        <taxon>Bacteria</taxon>
        <taxon>Pseudomonadati</taxon>
        <taxon>Pseudomonadota</taxon>
        <taxon>Alphaproteobacteria</taxon>
        <taxon>Hyphomicrobiales</taxon>
        <taxon>Rhizobiaceae</taxon>
        <taxon>Rhizobium/Agrobacterium group</taxon>
        <taxon>Pararhizobium</taxon>
    </lineage>
</organism>
<dbReference type="Proteomes" id="UP001230207">
    <property type="component" value="Unassembled WGS sequence"/>
</dbReference>
<gene>
    <name evidence="1" type="ORF">QO002_006068</name>
</gene>
<reference evidence="1 2" key="1">
    <citation type="submission" date="2023-07" db="EMBL/GenBank/DDBJ databases">
        <title>Genomic Encyclopedia of Type Strains, Phase IV (KMG-IV): sequencing the most valuable type-strain genomes for metagenomic binning, comparative biology and taxonomic classification.</title>
        <authorList>
            <person name="Goeker M."/>
        </authorList>
    </citation>
    <scope>NUCLEOTIDE SEQUENCE [LARGE SCALE GENOMIC DNA]</scope>
    <source>
        <strain evidence="1 2">DSM 1112</strain>
    </source>
</reference>
<protein>
    <submittedName>
        <fullName evidence="1">Uncharacterized protein</fullName>
    </submittedName>
</protein>
<comment type="caution">
    <text evidence="1">The sequence shown here is derived from an EMBL/GenBank/DDBJ whole genome shotgun (WGS) entry which is preliminary data.</text>
</comment>